<organism evidence="3 4">
    <name type="scientific">Pelagimonas varians</name>
    <dbReference type="NCBI Taxonomy" id="696760"/>
    <lineage>
        <taxon>Bacteria</taxon>
        <taxon>Pseudomonadati</taxon>
        <taxon>Pseudomonadota</taxon>
        <taxon>Alphaproteobacteria</taxon>
        <taxon>Rhodobacterales</taxon>
        <taxon>Roseobacteraceae</taxon>
        <taxon>Pelagimonas</taxon>
    </lineage>
</organism>
<dbReference type="AlphaFoldDB" id="A0A238L2E1"/>
<keyword evidence="3" id="KW-0238">DNA-binding</keyword>
<evidence type="ECO:0000313" key="4">
    <source>
        <dbReference type="Proteomes" id="UP000220836"/>
    </source>
</evidence>
<dbReference type="GO" id="GO:0003677">
    <property type="term" value="F:DNA binding"/>
    <property type="evidence" value="ECO:0007669"/>
    <property type="project" value="UniProtKB-KW"/>
</dbReference>
<dbReference type="Proteomes" id="UP000220836">
    <property type="component" value="Unassembled WGS sequence"/>
</dbReference>
<comment type="similarity">
    <text evidence="1">Belongs to the LysR transcriptional regulatory family.</text>
</comment>
<evidence type="ECO:0000313" key="3">
    <source>
        <dbReference type="EMBL" id="SMX49265.1"/>
    </source>
</evidence>
<evidence type="ECO:0000259" key="2">
    <source>
        <dbReference type="Pfam" id="PF03466"/>
    </source>
</evidence>
<dbReference type="PANTHER" id="PTHR30537">
    <property type="entry name" value="HTH-TYPE TRANSCRIPTIONAL REGULATOR"/>
    <property type="match status" value="1"/>
</dbReference>
<dbReference type="Gene3D" id="3.40.190.290">
    <property type="match status" value="1"/>
</dbReference>
<keyword evidence="4" id="KW-1185">Reference proteome</keyword>
<evidence type="ECO:0000256" key="1">
    <source>
        <dbReference type="ARBA" id="ARBA00009437"/>
    </source>
</evidence>
<accession>A0A238L2E1</accession>
<dbReference type="EMBL" id="FXYH01000020">
    <property type="protein sequence ID" value="SMX49265.1"/>
    <property type="molecule type" value="Genomic_DNA"/>
</dbReference>
<dbReference type="InterPro" id="IPR058163">
    <property type="entry name" value="LysR-type_TF_proteobact-type"/>
</dbReference>
<gene>
    <name evidence="3" type="ORF">PEV8663_04149</name>
</gene>
<dbReference type="Pfam" id="PF03466">
    <property type="entry name" value="LysR_substrate"/>
    <property type="match status" value="1"/>
</dbReference>
<sequence>MQHGLSASKGYAATHRLPESIEELSDHPLLHHGSERRATWAFEHDGKRRTLKFRPALWSNCGTFLLDAVVNDDGIIRLSLFVVDSEVQKGNLIPVFTHLKHADYGIYVVHSSKRRVNKRMRTMIDALSESCVPLNN</sequence>
<protein>
    <submittedName>
        <fullName evidence="3">DNA-binding transcriptional activator GcvA</fullName>
    </submittedName>
</protein>
<reference evidence="3 4" key="1">
    <citation type="submission" date="2017-05" db="EMBL/GenBank/DDBJ databases">
        <authorList>
            <person name="Song R."/>
            <person name="Chenine A.L."/>
            <person name="Ruprecht R.M."/>
        </authorList>
    </citation>
    <scope>NUCLEOTIDE SEQUENCE [LARGE SCALE GENOMIC DNA]</scope>
    <source>
        <strain evidence="3 4">CECT 8663</strain>
    </source>
</reference>
<dbReference type="InterPro" id="IPR005119">
    <property type="entry name" value="LysR_subst-bd"/>
</dbReference>
<feature type="domain" description="LysR substrate-binding" evidence="2">
    <location>
        <begin position="5"/>
        <end position="130"/>
    </location>
</feature>
<name>A0A238L2E1_9RHOB</name>
<dbReference type="SUPFAM" id="SSF53850">
    <property type="entry name" value="Periplasmic binding protein-like II"/>
    <property type="match status" value="1"/>
</dbReference>
<proteinExistence type="inferred from homology"/>
<dbReference type="PANTHER" id="PTHR30537:SF5">
    <property type="entry name" value="HTH-TYPE TRANSCRIPTIONAL ACTIVATOR TTDR-RELATED"/>
    <property type="match status" value="1"/>
</dbReference>